<dbReference type="Gene3D" id="3.30.1370.110">
    <property type="match status" value="1"/>
</dbReference>
<accession>A0A7D4P4F3</accession>
<dbReference type="EMBL" id="CP054020">
    <property type="protein sequence ID" value="QKI89196.1"/>
    <property type="molecule type" value="Genomic_DNA"/>
</dbReference>
<dbReference type="RefSeq" id="WP_173285095.1">
    <property type="nucleotide sequence ID" value="NZ_CP054020.1"/>
</dbReference>
<feature type="domain" description="Smr" evidence="1">
    <location>
        <begin position="99"/>
        <end position="180"/>
    </location>
</feature>
<dbReference type="Proteomes" id="UP000504724">
    <property type="component" value="Chromosome"/>
</dbReference>
<evidence type="ECO:0000259" key="1">
    <source>
        <dbReference type="PROSITE" id="PS50828"/>
    </source>
</evidence>
<dbReference type="GO" id="GO:0004520">
    <property type="term" value="F:DNA endonuclease activity"/>
    <property type="evidence" value="ECO:0007669"/>
    <property type="project" value="TreeGrafter"/>
</dbReference>
<keyword evidence="3" id="KW-1185">Reference proteome</keyword>
<dbReference type="Pfam" id="PF01713">
    <property type="entry name" value="Smr"/>
    <property type="match status" value="1"/>
</dbReference>
<reference evidence="2 3" key="1">
    <citation type="submission" date="2020-05" db="EMBL/GenBank/DDBJ databases">
        <title>Thiomicrorhabdus sediminis sp.nov. and Thiomicrorhabdus xiamenensis sp.nov., novel sulfur-oxidizing bacteria isolated from coastal sediment.</title>
        <authorList>
            <person name="Liu X."/>
        </authorList>
    </citation>
    <scope>NUCLEOTIDE SEQUENCE [LARGE SCALE GENOMIC DNA]</scope>
    <source>
        <strain evidence="2 3">G2</strain>
    </source>
</reference>
<name>A0A7D4P4F3_9GAMM</name>
<dbReference type="InterPro" id="IPR036063">
    <property type="entry name" value="Smr_dom_sf"/>
</dbReference>
<sequence>MSNDDQDLFAAAMSDVTPLKKSNKIESYDREEQIAKSKRLLRDSKRKRMQKTHPELELDRKQIFSKVGAFDKLLYSQKGVQLREINRLKNGDFAVQALLDLHGNTEEQAEILLNRFLADAIAQKLRFIRIIHGKGYNSENDFPVLKNLTNQVLRQCRPVIAFSSAAEKDGGVGAVNILLKS</sequence>
<gene>
    <name evidence="2" type="ORF">HQN79_06285</name>
</gene>
<protein>
    <submittedName>
        <fullName evidence="2">Smr/MutS family protein</fullName>
    </submittedName>
</protein>
<dbReference type="SMART" id="SM00463">
    <property type="entry name" value="SMR"/>
    <property type="match status" value="1"/>
</dbReference>
<evidence type="ECO:0000313" key="3">
    <source>
        <dbReference type="Proteomes" id="UP000504724"/>
    </source>
</evidence>
<dbReference type="InterPro" id="IPR002625">
    <property type="entry name" value="Smr_dom"/>
</dbReference>
<dbReference type="KEGG" id="txa:HQN79_06285"/>
<dbReference type="PANTHER" id="PTHR35562">
    <property type="entry name" value="DNA ENDONUCLEASE SMRA-RELATED"/>
    <property type="match status" value="1"/>
</dbReference>
<organism evidence="2 3">
    <name type="scientific">Thiomicrorhabdus xiamenensis</name>
    <dbReference type="NCBI Taxonomy" id="2739063"/>
    <lineage>
        <taxon>Bacteria</taxon>
        <taxon>Pseudomonadati</taxon>
        <taxon>Pseudomonadota</taxon>
        <taxon>Gammaproteobacteria</taxon>
        <taxon>Thiotrichales</taxon>
        <taxon>Piscirickettsiaceae</taxon>
        <taxon>Thiomicrorhabdus</taxon>
    </lineage>
</organism>
<dbReference type="PANTHER" id="PTHR35562:SF2">
    <property type="entry name" value="DNA ENDONUCLEASE SMRA-RELATED"/>
    <property type="match status" value="1"/>
</dbReference>
<proteinExistence type="predicted"/>
<dbReference type="SUPFAM" id="SSF160443">
    <property type="entry name" value="SMR domain-like"/>
    <property type="match status" value="1"/>
</dbReference>
<evidence type="ECO:0000313" key="2">
    <source>
        <dbReference type="EMBL" id="QKI89196.1"/>
    </source>
</evidence>
<dbReference type="AlphaFoldDB" id="A0A7D4P4F3"/>
<dbReference type="PROSITE" id="PS50828">
    <property type="entry name" value="SMR"/>
    <property type="match status" value="1"/>
</dbReference>